<comment type="caution">
    <text evidence="2">The sequence shown here is derived from an EMBL/GenBank/DDBJ whole genome shotgun (WGS) entry which is preliminary data.</text>
</comment>
<accession>A0AAN7BTM2</accession>
<keyword evidence="3" id="KW-1185">Reference proteome</keyword>
<dbReference type="PANTHER" id="PTHR24148:SF73">
    <property type="entry name" value="HET DOMAIN PROTEIN (AFU_ORTHOLOGUE AFUA_8G01020)"/>
    <property type="match status" value="1"/>
</dbReference>
<evidence type="ECO:0000313" key="2">
    <source>
        <dbReference type="EMBL" id="KAK4229320.1"/>
    </source>
</evidence>
<dbReference type="Proteomes" id="UP001301958">
    <property type="component" value="Unassembled WGS sequence"/>
</dbReference>
<dbReference type="AlphaFoldDB" id="A0AAN7BTM2"/>
<evidence type="ECO:0000313" key="3">
    <source>
        <dbReference type="Proteomes" id="UP001301958"/>
    </source>
</evidence>
<dbReference type="InterPro" id="IPR010730">
    <property type="entry name" value="HET"/>
</dbReference>
<dbReference type="EMBL" id="MU865309">
    <property type="protein sequence ID" value="KAK4229320.1"/>
    <property type="molecule type" value="Genomic_DNA"/>
</dbReference>
<reference evidence="2" key="1">
    <citation type="journal article" date="2023" name="Mol. Phylogenet. Evol.">
        <title>Genome-scale phylogeny and comparative genomics of the fungal order Sordariales.</title>
        <authorList>
            <person name="Hensen N."/>
            <person name="Bonometti L."/>
            <person name="Westerberg I."/>
            <person name="Brannstrom I.O."/>
            <person name="Guillou S."/>
            <person name="Cros-Aarteil S."/>
            <person name="Calhoun S."/>
            <person name="Haridas S."/>
            <person name="Kuo A."/>
            <person name="Mondo S."/>
            <person name="Pangilinan J."/>
            <person name="Riley R."/>
            <person name="LaButti K."/>
            <person name="Andreopoulos B."/>
            <person name="Lipzen A."/>
            <person name="Chen C."/>
            <person name="Yan M."/>
            <person name="Daum C."/>
            <person name="Ng V."/>
            <person name="Clum A."/>
            <person name="Steindorff A."/>
            <person name="Ohm R.A."/>
            <person name="Martin F."/>
            <person name="Silar P."/>
            <person name="Natvig D.O."/>
            <person name="Lalanne C."/>
            <person name="Gautier V."/>
            <person name="Ament-Velasquez S.L."/>
            <person name="Kruys A."/>
            <person name="Hutchinson M.I."/>
            <person name="Powell A.J."/>
            <person name="Barry K."/>
            <person name="Miller A.N."/>
            <person name="Grigoriev I.V."/>
            <person name="Debuchy R."/>
            <person name="Gladieux P."/>
            <person name="Hiltunen Thoren M."/>
            <person name="Johannesson H."/>
        </authorList>
    </citation>
    <scope>NUCLEOTIDE SEQUENCE</scope>
    <source>
        <strain evidence="2">CBS 990.96</strain>
    </source>
</reference>
<organism evidence="2 3">
    <name type="scientific">Podospora fimiseda</name>
    <dbReference type="NCBI Taxonomy" id="252190"/>
    <lineage>
        <taxon>Eukaryota</taxon>
        <taxon>Fungi</taxon>
        <taxon>Dikarya</taxon>
        <taxon>Ascomycota</taxon>
        <taxon>Pezizomycotina</taxon>
        <taxon>Sordariomycetes</taxon>
        <taxon>Sordariomycetidae</taxon>
        <taxon>Sordariales</taxon>
        <taxon>Podosporaceae</taxon>
        <taxon>Podospora</taxon>
    </lineage>
</organism>
<dbReference type="InterPro" id="IPR052895">
    <property type="entry name" value="HetReg/Transcr_Mod"/>
</dbReference>
<protein>
    <submittedName>
        <fullName evidence="2">Heterokaryon incompatibility protein-domain-containing protein</fullName>
    </submittedName>
</protein>
<name>A0AAN7BTM2_9PEZI</name>
<reference evidence="2" key="2">
    <citation type="submission" date="2023-05" db="EMBL/GenBank/DDBJ databases">
        <authorList>
            <consortium name="Lawrence Berkeley National Laboratory"/>
            <person name="Steindorff A."/>
            <person name="Hensen N."/>
            <person name="Bonometti L."/>
            <person name="Westerberg I."/>
            <person name="Brannstrom I.O."/>
            <person name="Guillou S."/>
            <person name="Cros-Aarteil S."/>
            <person name="Calhoun S."/>
            <person name="Haridas S."/>
            <person name="Kuo A."/>
            <person name="Mondo S."/>
            <person name="Pangilinan J."/>
            <person name="Riley R."/>
            <person name="Labutti K."/>
            <person name="Andreopoulos B."/>
            <person name="Lipzen A."/>
            <person name="Chen C."/>
            <person name="Yanf M."/>
            <person name="Daum C."/>
            <person name="Ng V."/>
            <person name="Clum A."/>
            <person name="Ohm R."/>
            <person name="Martin F."/>
            <person name="Silar P."/>
            <person name="Natvig D."/>
            <person name="Lalanne C."/>
            <person name="Gautier V."/>
            <person name="Ament-Velasquez S.L."/>
            <person name="Kruys A."/>
            <person name="Hutchinson M.I."/>
            <person name="Powell A.J."/>
            <person name="Barry K."/>
            <person name="Miller A.N."/>
            <person name="Grigoriev I.V."/>
            <person name="Debuchy R."/>
            <person name="Gladieux P."/>
            <person name="Thoren M.H."/>
            <person name="Johannesson H."/>
        </authorList>
    </citation>
    <scope>NUCLEOTIDE SEQUENCE</scope>
    <source>
        <strain evidence="2">CBS 990.96</strain>
    </source>
</reference>
<feature type="domain" description="Heterokaryon incompatibility" evidence="1">
    <location>
        <begin position="54"/>
        <end position="186"/>
    </location>
</feature>
<dbReference type="Pfam" id="PF06985">
    <property type="entry name" value="HET"/>
    <property type="match status" value="1"/>
</dbReference>
<gene>
    <name evidence="2" type="ORF">QBC38DRAFT_453329</name>
</gene>
<evidence type="ECO:0000259" key="1">
    <source>
        <dbReference type="Pfam" id="PF06985"/>
    </source>
</evidence>
<dbReference type="PANTHER" id="PTHR24148">
    <property type="entry name" value="ANKYRIN REPEAT DOMAIN-CONTAINING PROTEIN 39 HOMOLOG-RELATED"/>
    <property type="match status" value="1"/>
</dbReference>
<sequence length="631" mass="71398">MRYNYPYVYQSLPNDQDTIRVLHLFPTPDHASPLKGTLRYAKLSALEDEFCDKYTALSYVWGDASQTSIIYIDEKEVVITASLSLALRDLRDARRTLSVWADAVCINQQSIPERSSQVTMMASIYSRAEHTVIYLSSKPTREETDFLELATYRSQNLDHISAVSSAARKSHMLEKPWFHRTWTFQELIVSRDPWVQMGRKRAKWADFLFLSLWNGKHQQPNALSPDQLKLVEMDNARGGAKRRLLDLLQSRRGMDVTDPRDVVFAHLGIAAPEDWKPFFQVDYSKTLGEVYTAVARYIASTYSLSNKSQSRYYGGSNWGVNGFEILLDNLDDRALASRRQGLPSWAPDWSLPRRPKTWRHGSHGIRNWMFPRGLPVMPEDVSIMISVGFGFGTIEKLGPEVPLLKERFEGGDGQRETPFQTEYIKALEDLHEGIYQLGIGALRSDHDVLKPLRHFQAQYQVSELQMFINECSRWLLLHPPVLKRPERGIIREQPSQLNLPGCRLAVTSTGRLGSAPVESRVGDVIAVLVPFCDPVVLRAAPGAPRGSKLEQQIQKQTRRAIEFSKGADVAAGLGSQDGQLGKIPLGTTGNVTFQCSFVGQAEFQDIHWGYVCQRSQGTMDVKYGPELFVLY</sequence>
<proteinExistence type="predicted"/>